<keyword evidence="4" id="KW-0067">ATP-binding</keyword>
<feature type="domain" description="DNA2/NAM7 helicase-like C-terminal" evidence="7">
    <location>
        <begin position="33"/>
        <end position="215"/>
    </location>
</feature>
<feature type="transmembrane region" description="Helical" evidence="6">
    <location>
        <begin position="210"/>
        <end position="231"/>
    </location>
</feature>
<reference evidence="8 9" key="1">
    <citation type="submission" date="2018-06" db="EMBL/GenBank/DDBJ databases">
        <title>Genome analysis of cellulolytic fungus Trichoderma lentiforme CFAM-422.</title>
        <authorList>
            <person name="Steindorff A.S."/>
            <person name="Formighieri E.F."/>
            <person name="Midorikawa G.E.O."/>
            <person name="Tamietti M.S."/>
            <person name="Ramos E.Z."/>
            <person name="Silva A.S."/>
            <person name="Bon E.P.S."/>
            <person name="Mendes T.D."/>
            <person name="Damaso M.C.T."/>
            <person name="Favaro L.C.L."/>
        </authorList>
    </citation>
    <scope>NUCLEOTIDE SEQUENCE [LARGE SCALE GENOMIC DNA]</scope>
    <source>
        <strain evidence="8 9">CFAM-422</strain>
    </source>
</reference>
<dbReference type="InterPro" id="IPR047187">
    <property type="entry name" value="SF1_C_Upf1"/>
</dbReference>
<evidence type="ECO:0000256" key="2">
    <source>
        <dbReference type="ARBA" id="ARBA00022801"/>
    </source>
</evidence>
<dbReference type="PANTHER" id="PTHR43788">
    <property type="entry name" value="DNA2/NAM7 HELICASE FAMILY MEMBER"/>
    <property type="match status" value="1"/>
</dbReference>
<keyword evidence="3" id="KW-0347">Helicase</keyword>
<dbReference type="InterPro" id="IPR041679">
    <property type="entry name" value="DNA2/NAM7-like_C"/>
</dbReference>
<dbReference type="GO" id="GO:0005524">
    <property type="term" value="F:ATP binding"/>
    <property type="evidence" value="ECO:0007669"/>
    <property type="project" value="UniProtKB-KW"/>
</dbReference>
<dbReference type="GO" id="GO:0016787">
    <property type="term" value="F:hydrolase activity"/>
    <property type="evidence" value="ECO:0007669"/>
    <property type="project" value="UniProtKB-KW"/>
</dbReference>
<keyword evidence="6" id="KW-0472">Membrane</keyword>
<comment type="caution">
    <text evidence="8">The sequence shown here is derived from an EMBL/GenBank/DDBJ whole genome shotgun (WGS) entry which is preliminary data.</text>
</comment>
<evidence type="ECO:0000256" key="4">
    <source>
        <dbReference type="ARBA" id="ARBA00022840"/>
    </source>
</evidence>
<evidence type="ECO:0000256" key="1">
    <source>
        <dbReference type="ARBA" id="ARBA00022741"/>
    </source>
</evidence>
<keyword evidence="1" id="KW-0547">Nucleotide-binding</keyword>
<keyword evidence="2" id="KW-0378">Hydrolase</keyword>
<accession>A0A9P4XEH4</accession>
<proteinExistence type="predicted"/>
<sequence length="362" mass="40620">MTKKDRDSDGHHRNRQAQDGTTSALKFFRASGLPIYRLRTQLRMAKNLFDTCHREVYNDVPFNYGKGSDLGNHAIGVNLENYLRAKFPKLAPAGTKCLVDEVTHSKRNPDQVLNALDFLVDMVKTARISAADIAIITPYAANVELINRRRTRPEHEVLSAMPPAATVDSFQSREADIMVVIMGTTEEVGPGFTTDENRLNVMFSRQKSSLLVFGDIALLFIFVIPSLSQLFSFEAVIRYSRLFRVGICQFTPFNPCSDAELQADPRLRDELKTAESKIGLQAQTELLQLVKSSDWSTTRLSVTKALWETFPVGPEDADTQRRFEVDRTASISRAGKLTGAENPNAFRLPGKQSRRRTRPPPS</sequence>
<evidence type="ECO:0000256" key="6">
    <source>
        <dbReference type="SAM" id="Phobius"/>
    </source>
</evidence>
<feature type="compositionally biased region" description="Basic residues" evidence="5">
    <location>
        <begin position="352"/>
        <end position="362"/>
    </location>
</feature>
<keyword evidence="6" id="KW-0812">Transmembrane</keyword>
<protein>
    <recommendedName>
        <fullName evidence="7">DNA2/NAM7 helicase-like C-terminal domain-containing protein</fullName>
    </recommendedName>
</protein>
<gene>
    <name evidence="8" type="ORF">CFAM422_006694</name>
</gene>
<dbReference type="EMBL" id="QLNT01000011">
    <property type="protein sequence ID" value="KAF3070222.1"/>
    <property type="molecule type" value="Genomic_DNA"/>
</dbReference>
<feature type="region of interest" description="Disordered" evidence="5">
    <location>
        <begin position="1"/>
        <end position="21"/>
    </location>
</feature>
<feature type="region of interest" description="Disordered" evidence="5">
    <location>
        <begin position="333"/>
        <end position="362"/>
    </location>
</feature>
<dbReference type="AlphaFoldDB" id="A0A9P4XEH4"/>
<evidence type="ECO:0000313" key="9">
    <source>
        <dbReference type="Proteomes" id="UP000801864"/>
    </source>
</evidence>
<keyword evidence="6" id="KW-1133">Transmembrane helix</keyword>
<evidence type="ECO:0000256" key="3">
    <source>
        <dbReference type="ARBA" id="ARBA00022806"/>
    </source>
</evidence>
<dbReference type="Pfam" id="PF13087">
    <property type="entry name" value="AAA_12"/>
    <property type="match status" value="1"/>
</dbReference>
<feature type="compositionally biased region" description="Basic and acidic residues" evidence="5">
    <location>
        <begin position="1"/>
        <end position="11"/>
    </location>
</feature>
<evidence type="ECO:0000256" key="5">
    <source>
        <dbReference type="SAM" id="MobiDB-lite"/>
    </source>
</evidence>
<dbReference type="PANTHER" id="PTHR43788:SF8">
    <property type="entry name" value="DNA-BINDING PROTEIN SMUBP-2"/>
    <property type="match status" value="1"/>
</dbReference>
<organism evidence="8 9">
    <name type="scientific">Trichoderma lentiforme</name>
    <dbReference type="NCBI Taxonomy" id="1567552"/>
    <lineage>
        <taxon>Eukaryota</taxon>
        <taxon>Fungi</taxon>
        <taxon>Dikarya</taxon>
        <taxon>Ascomycota</taxon>
        <taxon>Pezizomycotina</taxon>
        <taxon>Sordariomycetes</taxon>
        <taxon>Hypocreomycetidae</taxon>
        <taxon>Hypocreales</taxon>
        <taxon>Hypocreaceae</taxon>
        <taxon>Trichoderma</taxon>
    </lineage>
</organism>
<keyword evidence="9" id="KW-1185">Reference proteome</keyword>
<dbReference type="CDD" id="cd18808">
    <property type="entry name" value="SF1_C_Upf1"/>
    <property type="match status" value="1"/>
</dbReference>
<dbReference type="Proteomes" id="UP000801864">
    <property type="component" value="Unassembled WGS sequence"/>
</dbReference>
<evidence type="ECO:0000313" key="8">
    <source>
        <dbReference type="EMBL" id="KAF3070222.1"/>
    </source>
</evidence>
<dbReference type="SUPFAM" id="SSF52540">
    <property type="entry name" value="P-loop containing nucleoside triphosphate hydrolases"/>
    <property type="match status" value="1"/>
</dbReference>
<dbReference type="Gene3D" id="3.40.50.300">
    <property type="entry name" value="P-loop containing nucleotide triphosphate hydrolases"/>
    <property type="match status" value="1"/>
</dbReference>
<dbReference type="InterPro" id="IPR050534">
    <property type="entry name" value="Coronavir_polyprotein_1ab"/>
</dbReference>
<name>A0A9P4XEH4_9HYPO</name>
<evidence type="ECO:0000259" key="7">
    <source>
        <dbReference type="Pfam" id="PF13087"/>
    </source>
</evidence>
<dbReference type="InterPro" id="IPR027417">
    <property type="entry name" value="P-loop_NTPase"/>
</dbReference>
<dbReference type="GO" id="GO:0043139">
    <property type="term" value="F:5'-3' DNA helicase activity"/>
    <property type="evidence" value="ECO:0007669"/>
    <property type="project" value="TreeGrafter"/>
</dbReference>